<comment type="caution">
    <text evidence="1">The sequence shown here is derived from an EMBL/GenBank/DDBJ whole genome shotgun (WGS) entry which is preliminary data.</text>
</comment>
<evidence type="ECO:0000313" key="1">
    <source>
        <dbReference type="EMBL" id="KAH7230362.1"/>
    </source>
</evidence>
<sequence>MPPQSDIFVNYEGPRLSRDQKLVVRSRAMVSFRAKNKVATNQKRPAAAEATLGSAETQAAAAGEVLETLSSAQRRGRKLVPILPRPRDIGPTGHHPTGIHARVFQNYLSLCGAYSSYLDGAYVLVGFHQTNFFRPDMSKSACIYIGWLLTTGILDAFRGTTDFSYPYYEWNAVRELQCFLDIATDAELYQVVYPVAILGMFEMVRFSPYTVTHLAAVERFIKTRGGLQKMPPPMQAIVVMADLLQCICLDTKLAFSSVGRPLFHWQAVEKLGGDHMVSSPLLRCEDEDFSLVGRFIGPEISARLAQILGQTSDAIEDFCGQEAGNESSNTVVGIVNLDDLADVVLPAHELSGLVVQTCAIASRIVHRTMQKMAGFHDSSNWTDMRRLYDNLRFINLKSWAGLPYLHLWANIIGLASSTKLERSYFVAELMRATFSWGCYQMEVYITFLKNFIHLRCKASSEDITNVGLNEEV</sequence>
<dbReference type="OrthoDB" id="5054378at2759"/>
<evidence type="ECO:0000313" key="2">
    <source>
        <dbReference type="Proteomes" id="UP000736672"/>
    </source>
</evidence>
<dbReference type="EMBL" id="JAGTJS010000038">
    <property type="protein sequence ID" value="KAH7230362.1"/>
    <property type="molecule type" value="Genomic_DNA"/>
</dbReference>
<organism evidence="1 2">
    <name type="scientific">Fusarium solani</name>
    <name type="common">Filamentous fungus</name>
    <dbReference type="NCBI Taxonomy" id="169388"/>
    <lineage>
        <taxon>Eukaryota</taxon>
        <taxon>Fungi</taxon>
        <taxon>Dikarya</taxon>
        <taxon>Ascomycota</taxon>
        <taxon>Pezizomycotina</taxon>
        <taxon>Sordariomycetes</taxon>
        <taxon>Hypocreomycetidae</taxon>
        <taxon>Hypocreales</taxon>
        <taxon>Nectriaceae</taxon>
        <taxon>Fusarium</taxon>
        <taxon>Fusarium solani species complex</taxon>
    </lineage>
</organism>
<proteinExistence type="predicted"/>
<name>A0A9P9G334_FUSSL</name>
<gene>
    <name evidence="1" type="ORF">B0J15DRAFT_556093</name>
</gene>
<reference evidence="1" key="1">
    <citation type="journal article" date="2021" name="Nat. Commun.">
        <title>Genetic determinants of endophytism in the Arabidopsis root mycobiome.</title>
        <authorList>
            <person name="Mesny F."/>
            <person name="Miyauchi S."/>
            <person name="Thiergart T."/>
            <person name="Pickel B."/>
            <person name="Atanasova L."/>
            <person name="Karlsson M."/>
            <person name="Huettel B."/>
            <person name="Barry K.W."/>
            <person name="Haridas S."/>
            <person name="Chen C."/>
            <person name="Bauer D."/>
            <person name="Andreopoulos W."/>
            <person name="Pangilinan J."/>
            <person name="LaButti K."/>
            <person name="Riley R."/>
            <person name="Lipzen A."/>
            <person name="Clum A."/>
            <person name="Drula E."/>
            <person name="Henrissat B."/>
            <person name="Kohler A."/>
            <person name="Grigoriev I.V."/>
            <person name="Martin F.M."/>
            <person name="Hacquard S."/>
        </authorList>
    </citation>
    <scope>NUCLEOTIDE SEQUENCE</scope>
    <source>
        <strain evidence="1">FSSC 5 MPI-SDFR-AT-0091</strain>
    </source>
</reference>
<accession>A0A9P9G334</accession>
<keyword evidence="2" id="KW-1185">Reference proteome</keyword>
<protein>
    <submittedName>
        <fullName evidence="1">Uncharacterized protein</fullName>
    </submittedName>
</protein>
<dbReference type="Proteomes" id="UP000736672">
    <property type="component" value="Unassembled WGS sequence"/>
</dbReference>
<dbReference type="AlphaFoldDB" id="A0A9P9G334"/>